<dbReference type="EMBL" id="JABBWK010000041">
    <property type="protein sequence ID" value="KAG1898174.1"/>
    <property type="molecule type" value="Genomic_DNA"/>
</dbReference>
<protein>
    <submittedName>
        <fullName evidence="1">Uncharacterized protein</fullName>
    </submittedName>
</protein>
<dbReference type="RefSeq" id="XP_041223750.1">
    <property type="nucleotide sequence ID" value="XM_041364413.1"/>
</dbReference>
<proteinExistence type="predicted"/>
<organism evidence="1 2">
    <name type="scientific">Suillus fuscotomentosus</name>
    <dbReference type="NCBI Taxonomy" id="1912939"/>
    <lineage>
        <taxon>Eukaryota</taxon>
        <taxon>Fungi</taxon>
        <taxon>Dikarya</taxon>
        <taxon>Basidiomycota</taxon>
        <taxon>Agaricomycotina</taxon>
        <taxon>Agaricomycetes</taxon>
        <taxon>Agaricomycetidae</taxon>
        <taxon>Boletales</taxon>
        <taxon>Suillineae</taxon>
        <taxon>Suillaceae</taxon>
        <taxon>Suillus</taxon>
    </lineage>
</organism>
<dbReference type="InterPro" id="IPR041078">
    <property type="entry name" value="Plavaka"/>
</dbReference>
<gene>
    <name evidence="1" type="ORF">F5891DRAFT_1129601</name>
</gene>
<accession>A0AAD4E455</accession>
<evidence type="ECO:0000313" key="1">
    <source>
        <dbReference type="EMBL" id="KAG1898174.1"/>
    </source>
</evidence>
<reference evidence="1" key="1">
    <citation type="journal article" date="2020" name="New Phytol.">
        <title>Comparative genomics reveals dynamic genome evolution in host specialist ectomycorrhizal fungi.</title>
        <authorList>
            <person name="Lofgren L.A."/>
            <person name="Nguyen N.H."/>
            <person name="Vilgalys R."/>
            <person name="Ruytinx J."/>
            <person name="Liao H.L."/>
            <person name="Branco S."/>
            <person name="Kuo A."/>
            <person name="LaButti K."/>
            <person name="Lipzen A."/>
            <person name="Andreopoulos W."/>
            <person name="Pangilinan J."/>
            <person name="Riley R."/>
            <person name="Hundley H."/>
            <person name="Na H."/>
            <person name="Barry K."/>
            <person name="Grigoriev I.V."/>
            <person name="Stajich J.E."/>
            <person name="Kennedy P.G."/>
        </authorList>
    </citation>
    <scope>NUCLEOTIDE SEQUENCE</scope>
    <source>
        <strain evidence="1">FC203</strain>
    </source>
</reference>
<dbReference type="GeneID" id="64658711"/>
<comment type="caution">
    <text evidence="1">The sequence shown here is derived from an EMBL/GenBank/DDBJ whole genome shotgun (WGS) entry which is preliminary data.</text>
</comment>
<keyword evidence="2" id="KW-1185">Reference proteome</keyword>
<dbReference type="Proteomes" id="UP001195769">
    <property type="component" value="Unassembled WGS sequence"/>
</dbReference>
<dbReference type="Pfam" id="PF18759">
    <property type="entry name" value="Plavaka"/>
    <property type="match status" value="1"/>
</dbReference>
<name>A0AAD4E455_9AGAM</name>
<sequence>MEYHPHSGHVTSIDTFFTFRYKEHQQSSVINDEPWQPFSCRADFELAELAHQATLNKNQTDELLWLIWRIADGQAKFTLKSHGNVLKAWNRAAGQMTPFEKHTITVQHKCEDLKYDVYTWLLWDWALDLLQDPLLAPHFFWMHSNGLGGGQMVGWLPIVPDNSDEDGKLTYVNLKCVIWHKAFFKLLETIIIYAETGYVYMCYDSIMRWLYVFILLLLADYKEQCMMVLIRGTNCHCPYAKALVELWTRDHVAGEKTPKEQGLRPIENVFWKVPNSNPHYTISQDHLHVYHMGQWKHLFGELKQCLAALGCNADKKLDDHDGNKLQDISKQILYAAQNILTRTADEVGYALLQCIASYLHIDMYISLKVQTESTIAAGRAEVLEFQNRLEEYIKIVKKTEPDMMKNWNFPKIHSGKHIFNNIMAKGTARNVSTRPNEKQHGPIKCWYLWQTNHKDITNQILELNHRSIVSEFICSHIECLDEARCKLILSQEELKDMDEDDEPFEEHFHLNSPLKNHTTLAQLEEENKSICVFHQFWKKLATFLNHFLPSHNTPLPEKITWLRLSAQDRVNALSLLLFKSDMMLNYESTADWKLATDYLRSNASFHGKEQHDCALIHTQDKDGHDKNIIYSIGDRTLDLVLVLPIDALIGPRWRMDQEL</sequence>
<dbReference type="AlphaFoldDB" id="A0AAD4E455"/>
<evidence type="ECO:0000313" key="2">
    <source>
        <dbReference type="Proteomes" id="UP001195769"/>
    </source>
</evidence>